<keyword evidence="3" id="KW-1185">Reference proteome</keyword>
<gene>
    <name evidence="2" type="ORF">ABID19_005775</name>
</gene>
<dbReference type="Pfam" id="PF06666">
    <property type="entry name" value="DUF1173"/>
    <property type="match status" value="1"/>
</dbReference>
<comment type="caution">
    <text evidence="2">The sequence shown here is derived from an EMBL/GenBank/DDBJ whole genome shotgun (WGS) entry which is preliminary data.</text>
</comment>
<evidence type="ECO:0000256" key="1">
    <source>
        <dbReference type="SAM" id="MobiDB-lite"/>
    </source>
</evidence>
<evidence type="ECO:0000313" key="3">
    <source>
        <dbReference type="Proteomes" id="UP001549204"/>
    </source>
</evidence>
<proteinExistence type="predicted"/>
<evidence type="ECO:0000313" key="2">
    <source>
        <dbReference type="EMBL" id="MET3582713.1"/>
    </source>
</evidence>
<protein>
    <submittedName>
        <fullName evidence="2">Uncharacterized protein</fullName>
    </submittedName>
</protein>
<organism evidence="2 3">
    <name type="scientific">Mesorhizobium robiniae</name>
    <dbReference type="NCBI Taxonomy" id="559315"/>
    <lineage>
        <taxon>Bacteria</taxon>
        <taxon>Pseudomonadati</taxon>
        <taxon>Pseudomonadota</taxon>
        <taxon>Alphaproteobacteria</taxon>
        <taxon>Hyphomicrobiales</taxon>
        <taxon>Phyllobacteriaceae</taxon>
        <taxon>Mesorhizobium</taxon>
    </lineage>
</organism>
<name>A0ABV2GWN3_9HYPH</name>
<reference evidence="2 3" key="1">
    <citation type="submission" date="2024-06" db="EMBL/GenBank/DDBJ databases">
        <title>Genomic Encyclopedia of Type Strains, Phase IV (KMG-IV): sequencing the most valuable type-strain genomes for metagenomic binning, comparative biology and taxonomic classification.</title>
        <authorList>
            <person name="Goeker M."/>
        </authorList>
    </citation>
    <scope>NUCLEOTIDE SEQUENCE [LARGE SCALE GENOMIC DNA]</scope>
    <source>
        <strain evidence="2 3">DSM 100022</strain>
    </source>
</reference>
<accession>A0ABV2GWN3</accession>
<dbReference type="EMBL" id="JBEPMC010000013">
    <property type="protein sequence ID" value="MET3582713.1"/>
    <property type="molecule type" value="Genomic_DNA"/>
</dbReference>
<dbReference type="InterPro" id="IPR009553">
    <property type="entry name" value="DUF1173"/>
</dbReference>
<sequence length="123" mass="14414">MVAFPPRLRKTERKPWTPAAASRRDARSHANSHRRQFEHRAEIDDLPRHHMPDAPVFLDEKMFKAVPKLFAAEFDLLRLHENSHLIINATVMRKPFGIMSIDEIGFLKVTENWILFSTTTKRI</sequence>
<dbReference type="Proteomes" id="UP001549204">
    <property type="component" value="Unassembled WGS sequence"/>
</dbReference>
<feature type="region of interest" description="Disordered" evidence="1">
    <location>
        <begin position="12"/>
        <end position="45"/>
    </location>
</feature>